<accession>A0A443KF71</accession>
<dbReference type="OrthoDB" id="7311517at2"/>
<gene>
    <name evidence="3" type="ORF">D2T31_04985</name>
</gene>
<keyword evidence="1" id="KW-0175">Coiled coil</keyword>
<dbReference type="NCBIfam" id="TIGR02675">
    <property type="entry name" value="tape_meas_nterm"/>
    <property type="match status" value="1"/>
</dbReference>
<reference evidence="3 4" key="1">
    <citation type="submission" date="2019-01" db="EMBL/GenBank/DDBJ databases">
        <title>Sinorhodobacter populi sp. nov. isolated from the symptomatic bark tissue of Populus euramericana canker.</title>
        <authorList>
            <person name="Xu G."/>
        </authorList>
    </citation>
    <scope>NUCLEOTIDE SEQUENCE [LARGE SCALE GENOMIC DNA]</scope>
    <source>
        <strain evidence="3 4">D19-10-3-21</strain>
    </source>
</reference>
<comment type="caution">
    <text evidence="3">The sequence shown here is derived from an EMBL/GenBank/DDBJ whole genome shotgun (WGS) entry which is preliminary data.</text>
</comment>
<dbReference type="InterPro" id="IPR013491">
    <property type="entry name" value="Tape_meas_N"/>
</dbReference>
<name>A0A443KF71_9RHOB</name>
<sequence length="782" mass="79598">MAGTQTIGRLKIGLLLDKASFDAGLSGASGQIDKFTTSISRKMVGLGARISGVLAGALTIRGAAGMADEWSDLQSQVGTTIGSMEKAPDVMRRLSDMARQSYSSISQTTGAFTANSTALKDLGYNTDDQLKYTEALNNALVITATRGDKAASVQNALSKAMATGKLAGDGLDAVLANGGRVAQALADKLGVPVSSLRKLGAEGKITAAVISGAMIDSLEKLRDEAGAMPATIADGFTLLRNASLELVGVLDGIAGASGGVATALVAVSDGIRNVTAFLSDHAAEVTTVLNTLVGTGAVVAAYFATQFAVGFVQGAAVAMATAARQAIALELALGATSRSAAVAGVATKALAGAMGILKGAIISTGIGALVVGAGYLVGKFMQLVTTTGSLGNAFSLLGEVASGVWSGIVEAAGAVPLGLKAKWASVKADFYDLIASMLAKWKGFLSSLSGGLDGTIFQGASDRLKASADDMAATIAEYNQAASVANIASDQLAKAAGDKVSAGLDRARDALSKLNVAVDDANEGLAGDGGLGGSGGGLDQVSSASDKAKKKLSDLQEVMKRLKEQNAELKATMNMSDVDADVWRNQRDAGVSADSNNGKKIAAITKMNAGMQSLKDATKEWQSSISSAFSSFLTGASSFKDMIGQIIGKLAEMAMNAAFQRMFSSSSGWMGSVLKSFGIGANANGTNNWRGGLTAINERGGEIVDLPSGTRIIPHDVSKRMADGVDSSGASQMQVVIGFDESGNGVVRRVAQREVKSATPAIVGQSRSATYASMRKSKKGWA</sequence>
<proteinExistence type="predicted"/>
<dbReference type="Pfam" id="PF20155">
    <property type="entry name" value="TMP_3"/>
    <property type="match status" value="1"/>
</dbReference>
<feature type="coiled-coil region" evidence="1">
    <location>
        <begin position="504"/>
        <end position="579"/>
    </location>
</feature>
<evidence type="ECO:0000259" key="2">
    <source>
        <dbReference type="Pfam" id="PF20155"/>
    </source>
</evidence>
<protein>
    <submittedName>
        <fullName evidence="3">Phage tail tape measure protein</fullName>
    </submittedName>
</protein>
<organism evidence="3 4">
    <name type="scientific">Paenirhodobacter populi</name>
    <dbReference type="NCBI Taxonomy" id="2306993"/>
    <lineage>
        <taxon>Bacteria</taxon>
        <taxon>Pseudomonadati</taxon>
        <taxon>Pseudomonadota</taxon>
        <taxon>Alphaproteobacteria</taxon>
        <taxon>Rhodobacterales</taxon>
        <taxon>Rhodobacter group</taxon>
        <taxon>Paenirhodobacter</taxon>
    </lineage>
</organism>
<feature type="domain" description="Tape measure protein N-terminal" evidence="2">
    <location>
        <begin position="62"/>
        <end position="251"/>
    </location>
</feature>
<dbReference type="Proteomes" id="UP000285295">
    <property type="component" value="Unassembled WGS sequence"/>
</dbReference>
<evidence type="ECO:0000313" key="4">
    <source>
        <dbReference type="Proteomes" id="UP000285295"/>
    </source>
</evidence>
<evidence type="ECO:0000313" key="3">
    <source>
        <dbReference type="EMBL" id="RWR31356.1"/>
    </source>
</evidence>
<dbReference type="AlphaFoldDB" id="A0A443KF71"/>
<reference evidence="3 4" key="2">
    <citation type="submission" date="2019-01" db="EMBL/GenBank/DDBJ databases">
        <authorList>
            <person name="Li Y."/>
        </authorList>
    </citation>
    <scope>NUCLEOTIDE SEQUENCE [LARGE SCALE GENOMIC DNA]</scope>
    <source>
        <strain evidence="3 4">D19-10-3-21</strain>
    </source>
</reference>
<evidence type="ECO:0000256" key="1">
    <source>
        <dbReference type="SAM" id="Coils"/>
    </source>
</evidence>
<dbReference type="RefSeq" id="WP_128236526.1">
    <property type="nucleotide sequence ID" value="NZ_SAUX01000004.1"/>
</dbReference>
<dbReference type="EMBL" id="SAUX01000004">
    <property type="protein sequence ID" value="RWR31356.1"/>
    <property type="molecule type" value="Genomic_DNA"/>
</dbReference>